<dbReference type="PANTHER" id="PTHR45911">
    <property type="entry name" value="C2 DOMAIN-CONTAINING PROTEIN"/>
    <property type="match status" value="1"/>
</dbReference>
<gene>
    <name evidence="5" type="ORF">RFI_10946</name>
</gene>
<keyword evidence="2" id="KW-0106">Calcium</keyword>
<protein>
    <recommendedName>
        <fullName evidence="4">C2 domain-containing protein</fullName>
    </recommendedName>
</protein>
<feature type="domain" description="C2" evidence="4">
    <location>
        <begin position="1"/>
        <end position="120"/>
    </location>
</feature>
<dbReference type="SMART" id="SM00239">
    <property type="entry name" value="C2"/>
    <property type="match status" value="1"/>
</dbReference>
<name>X6NJM4_RETFI</name>
<dbReference type="GO" id="GO:0046872">
    <property type="term" value="F:metal ion binding"/>
    <property type="evidence" value="ECO:0007669"/>
    <property type="project" value="UniProtKB-KW"/>
</dbReference>
<evidence type="ECO:0000313" key="5">
    <source>
        <dbReference type="EMBL" id="ETO26191.1"/>
    </source>
</evidence>
<dbReference type="EMBL" id="ASPP01008025">
    <property type="protein sequence ID" value="ETO26191.1"/>
    <property type="molecule type" value="Genomic_DNA"/>
</dbReference>
<evidence type="ECO:0000256" key="1">
    <source>
        <dbReference type="ARBA" id="ARBA00022723"/>
    </source>
</evidence>
<accession>X6NJM4</accession>
<dbReference type="Proteomes" id="UP000023152">
    <property type="component" value="Unassembled WGS sequence"/>
</dbReference>
<feature type="non-terminal residue" evidence="5">
    <location>
        <position position="210"/>
    </location>
</feature>
<dbReference type="InterPro" id="IPR000008">
    <property type="entry name" value="C2_dom"/>
</dbReference>
<dbReference type="Pfam" id="PF00168">
    <property type="entry name" value="C2"/>
    <property type="match status" value="1"/>
</dbReference>
<dbReference type="CDD" id="cd00030">
    <property type="entry name" value="C2"/>
    <property type="match status" value="1"/>
</dbReference>
<proteinExistence type="predicted"/>
<dbReference type="AlphaFoldDB" id="X6NJM4"/>
<dbReference type="PROSITE" id="PS50004">
    <property type="entry name" value="C2"/>
    <property type="match status" value="1"/>
</dbReference>
<evidence type="ECO:0000256" key="2">
    <source>
        <dbReference type="ARBA" id="ARBA00022837"/>
    </source>
</evidence>
<keyword evidence="1" id="KW-0479">Metal-binding</keyword>
<dbReference type="InterPro" id="IPR035892">
    <property type="entry name" value="C2_domain_sf"/>
</dbReference>
<evidence type="ECO:0000259" key="4">
    <source>
        <dbReference type="PROSITE" id="PS50004"/>
    </source>
</evidence>
<evidence type="ECO:0000256" key="3">
    <source>
        <dbReference type="SAM" id="Coils"/>
    </source>
</evidence>
<feature type="coiled-coil region" evidence="3">
    <location>
        <begin position="169"/>
        <end position="196"/>
    </location>
</feature>
<sequence>MAQQEATKSTDNFVQLYVVTVNIIRGLDLPVADLNGSSDPYVITKIFTDEWKTKVVPKNLNPQWNESKVFCFFNAPETIEFIVNDKDEHTQDDLLGTATFHCSQQFQEIYVKAQKQKEGHQHETEESGHLTSKYEGILDIQKPKSKPKGRIQVAVSCEVLLPLDTEVRLTKMQTTYTQLNEQVARLQTDKQSLDTQIARTQHCIEETQSR</sequence>
<dbReference type="SUPFAM" id="SSF49562">
    <property type="entry name" value="C2 domain (Calcium/lipid-binding domain, CaLB)"/>
    <property type="match status" value="1"/>
</dbReference>
<organism evidence="5 6">
    <name type="scientific">Reticulomyxa filosa</name>
    <dbReference type="NCBI Taxonomy" id="46433"/>
    <lineage>
        <taxon>Eukaryota</taxon>
        <taxon>Sar</taxon>
        <taxon>Rhizaria</taxon>
        <taxon>Retaria</taxon>
        <taxon>Foraminifera</taxon>
        <taxon>Monothalamids</taxon>
        <taxon>Reticulomyxidae</taxon>
        <taxon>Reticulomyxa</taxon>
    </lineage>
</organism>
<comment type="caution">
    <text evidence="5">The sequence shown here is derived from an EMBL/GenBank/DDBJ whole genome shotgun (WGS) entry which is preliminary data.</text>
</comment>
<reference evidence="5 6" key="1">
    <citation type="journal article" date="2013" name="Curr. Biol.">
        <title>The Genome of the Foraminiferan Reticulomyxa filosa.</title>
        <authorList>
            <person name="Glockner G."/>
            <person name="Hulsmann N."/>
            <person name="Schleicher M."/>
            <person name="Noegel A.A."/>
            <person name="Eichinger L."/>
            <person name="Gallinger C."/>
            <person name="Pawlowski J."/>
            <person name="Sierra R."/>
            <person name="Euteneuer U."/>
            <person name="Pillet L."/>
            <person name="Moustafa A."/>
            <person name="Platzer M."/>
            <person name="Groth M."/>
            <person name="Szafranski K."/>
            <person name="Schliwa M."/>
        </authorList>
    </citation>
    <scope>NUCLEOTIDE SEQUENCE [LARGE SCALE GENOMIC DNA]</scope>
</reference>
<keyword evidence="3" id="KW-0175">Coiled coil</keyword>
<dbReference type="Gene3D" id="2.60.40.150">
    <property type="entry name" value="C2 domain"/>
    <property type="match status" value="1"/>
</dbReference>
<evidence type="ECO:0000313" key="6">
    <source>
        <dbReference type="Proteomes" id="UP000023152"/>
    </source>
</evidence>
<dbReference type="OrthoDB" id="270970at2759"/>
<keyword evidence="6" id="KW-1185">Reference proteome</keyword>